<dbReference type="InterPro" id="IPR012338">
    <property type="entry name" value="Beta-lactam/transpept-like"/>
</dbReference>
<accession>A0A917GJR1</accession>
<dbReference type="Pfam" id="PF00144">
    <property type="entry name" value="Beta-lactamase"/>
    <property type="match status" value="1"/>
</dbReference>
<dbReference type="Proteomes" id="UP000627715">
    <property type="component" value="Unassembled WGS sequence"/>
</dbReference>
<organism evidence="3 4">
    <name type="scientific">Pseudohongiella nitratireducens</name>
    <dbReference type="NCBI Taxonomy" id="1768907"/>
    <lineage>
        <taxon>Bacteria</taxon>
        <taxon>Pseudomonadati</taxon>
        <taxon>Pseudomonadota</taxon>
        <taxon>Gammaproteobacteria</taxon>
        <taxon>Pseudomonadales</taxon>
        <taxon>Pseudohongiellaceae</taxon>
        <taxon>Pseudohongiella</taxon>
    </lineage>
</organism>
<dbReference type="SUPFAM" id="SSF56601">
    <property type="entry name" value="beta-lactamase/transpeptidase-like"/>
    <property type="match status" value="1"/>
</dbReference>
<keyword evidence="3" id="KW-0378">Hydrolase</keyword>
<name>A0A917GJR1_9GAMM</name>
<dbReference type="GO" id="GO:0016787">
    <property type="term" value="F:hydrolase activity"/>
    <property type="evidence" value="ECO:0007669"/>
    <property type="project" value="UniProtKB-KW"/>
</dbReference>
<reference evidence="3" key="2">
    <citation type="submission" date="2020-09" db="EMBL/GenBank/DDBJ databases">
        <authorList>
            <person name="Sun Q."/>
            <person name="Zhou Y."/>
        </authorList>
    </citation>
    <scope>NUCLEOTIDE SEQUENCE</scope>
    <source>
        <strain evidence="3">CGMCC 1.15425</strain>
    </source>
</reference>
<feature type="chain" id="PRO_5037966237" evidence="1">
    <location>
        <begin position="35"/>
        <end position="435"/>
    </location>
</feature>
<dbReference type="EMBL" id="BMIY01000001">
    <property type="protein sequence ID" value="GGG48125.1"/>
    <property type="molecule type" value="Genomic_DNA"/>
</dbReference>
<comment type="caution">
    <text evidence="3">The sequence shown here is derived from an EMBL/GenBank/DDBJ whole genome shotgun (WGS) entry which is preliminary data.</text>
</comment>
<evidence type="ECO:0000313" key="3">
    <source>
        <dbReference type="EMBL" id="GGG48125.1"/>
    </source>
</evidence>
<dbReference type="PANTHER" id="PTHR43283">
    <property type="entry name" value="BETA-LACTAMASE-RELATED"/>
    <property type="match status" value="1"/>
</dbReference>
<sequence>MRKNRILSGRQWLGSMTISLLAASLQLAATTASADNLSYADPEDVGMSSARIERIMPVLQSYVDEGELAGVVSMIARRGEVVHLDHYGTLNKETGQEVEQDSLFRIYSMTKPITSLAIMMLYEEGRLQLNDPVSNYLPEFSDLKVASNGGALQDVDREMTIQMLLTHSAGLTYGVFGDTLVDRQYREAGVMVSPDLETFVDRVGNMPLQYQPGTRFHYSIAIDVLGAIVERVSGQSFGSFLQERVFNPLQMENTFFQVPSDKVDRFGTNHTFNPATGELEVSDRPENSNFVNRRTFESGGGGLISTAEDYMRFSQMVLNGGELDGARIIGSKTLEYMTQNHLPGIFGDHGQHPGDQLPGFANGTGFGLGFAVAEDQTAVGGIGSDGEYYWGGAAGTIFWIDPEEELIGIVMIQHMNVQIPLRATFKALTYGAIID</sequence>
<evidence type="ECO:0000313" key="4">
    <source>
        <dbReference type="Proteomes" id="UP000627715"/>
    </source>
</evidence>
<protein>
    <submittedName>
        <fullName evidence="3">Serine hydrolase</fullName>
    </submittedName>
</protein>
<dbReference type="InterPro" id="IPR001466">
    <property type="entry name" value="Beta-lactam-related"/>
</dbReference>
<feature type="signal peptide" evidence="1">
    <location>
        <begin position="1"/>
        <end position="34"/>
    </location>
</feature>
<evidence type="ECO:0000259" key="2">
    <source>
        <dbReference type="Pfam" id="PF00144"/>
    </source>
</evidence>
<dbReference type="PANTHER" id="PTHR43283:SF3">
    <property type="entry name" value="BETA-LACTAMASE FAMILY PROTEIN (AFU_ORTHOLOGUE AFUA_5G07500)"/>
    <property type="match status" value="1"/>
</dbReference>
<keyword evidence="4" id="KW-1185">Reference proteome</keyword>
<evidence type="ECO:0000256" key="1">
    <source>
        <dbReference type="SAM" id="SignalP"/>
    </source>
</evidence>
<proteinExistence type="predicted"/>
<gene>
    <name evidence="3" type="ORF">GCM10011403_01460</name>
</gene>
<dbReference type="InterPro" id="IPR050789">
    <property type="entry name" value="Diverse_Enzym_Activities"/>
</dbReference>
<reference evidence="3" key="1">
    <citation type="journal article" date="2014" name="Int. J. Syst. Evol. Microbiol.">
        <title>Complete genome sequence of Corynebacterium casei LMG S-19264T (=DSM 44701T), isolated from a smear-ripened cheese.</title>
        <authorList>
            <consortium name="US DOE Joint Genome Institute (JGI-PGF)"/>
            <person name="Walter F."/>
            <person name="Albersmeier A."/>
            <person name="Kalinowski J."/>
            <person name="Ruckert C."/>
        </authorList>
    </citation>
    <scope>NUCLEOTIDE SEQUENCE</scope>
    <source>
        <strain evidence="3">CGMCC 1.15425</strain>
    </source>
</reference>
<dbReference type="Gene3D" id="3.40.710.10">
    <property type="entry name" value="DD-peptidase/beta-lactamase superfamily"/>
    <property type="match status" value="1"/>
</dbReference>
<keyword evidence="1" id="KW-0732">Signal</keyword>
<dbReference type="AlphaFoldDB" id="A0A917GJR1"/>
<feature type="domain" description="Beta-lactamase-related" evidence="2">
    <location>
        <begin position="59"/>
        <end position="416"/>
    </location>
</feature>